<evidence type="ECO:0000256" key="3">
    <source>
        <dbReference type="ARBA" id="ARBA00022448"/>
    </source>
</evidence>
<feature type="domain" description="Ammonium transporter AmtB-like" evidence="10">
    <location>
        <begin position="7"/>
        <end position="408"/>
    </location>
</feature>
<dbReference type="SUPFAM" id="SSF111352">
    <property type="entry name" value="Ammonium transporter"/>
    <property type="match status" value="1"/>
</dbReference>
<evidence type="ECO:0000259" key="10">
    <source>
        <dbReference type="Pfam" id="PF00909"/>
    </source>
</evidence>
<feature type="transmembrane region" description="Helical" evidence="9">
    <location>
        <begin position="260"/>
        <end position="277"/>
    </location>
</feature>
<feature type="transmembrane region" description="Helical" evidence="9">
    <location>
        <begin position="39"/>
        <end position="59"/>
    </location>
</feature>
<feature type="transmembrane region" description="Helical" evidence="9">
    <location>
        <begin position="127"/>
        <end position="148"/>
    </location>
</feature>
<feature type="transmembrane region" description="Helical" evidence="9">
    <location>
        <begin position="168"/>
        <end position="185"/>
    </location>
</feature>
<accession>A0ABR7HLB6</accession>
<evidence type="ECO:0000313" key="11">
    <source>
        <dbReference type="EMBL" id="MBC5728318.1"/>
    </source>
</evidence>
<evidence type="ECO:0000256" key="2">
    <source>
        <dbReference type="ARBA" id="ARBA00005887"/>
    </source>
</evidence>
<keyword evidence="7 9" id="KW-0924">Ammonia transport</keyword>
<evidence type="ECO:0000256" key="4">
    <source>
        <dbReference type="ARBA" id="ARBA00022692"/>
    </source>
</evidence>
<dbReference type="Pfam" id="PF00909">
    <property type="entry name" value="Ammonium_transp"/>
    <property type="match status" value="1"/>
</dbReference>
<feature type="transmembrane region" description="Helical" evidence="9">
    <location>
        <begin position="355"/>
        <end position="379"/>
    </location>
</feature>
<dbReference type="Proteomes" id="UP000636755">
    <property type="component" value="Unassembled WGS sequence"/>
</dbReference>
<comment type="caution">
    <text evidence="11">The sequence shown here is derived from an EMBL/GenBank/DDBJ whole genome shotgun (WGS) entry which is preliminary data.</text>
</comment>
<proteinExistence type="inferred from homology"/>
<evidence type="ECO:0000256" key="7">
    <source>
        <dbReference type="ARBA" id="ARBA00023177"/>
    </source>
</evidence>
<dbReference type="PROSITE" id="PS01219">
    <property type="entry name" value="AMMONIUM_TRANSP"/>
    <property type="match status" value="1"/>
</dbReference>
<dbReference type="RefSeq" id="WP_186935472.1">
    <property type="nucleotide sequence ID" value="NZ_JACOPS010000003.1"/>
</dbReference>
<dbReference type="EMBL" id="JACOPS010000003">
    <property type="protein sequence ID" value="MBC5728318.1"/>
    <property type="molecule type" value="Genomic_DNA"/>
</dbReference>
<keyword evidence="6 9" id="KW-0472">Membrane</keyword>
<comment type="similarity">
    <text evidence="2 9">Belongs to the ammonia transporter channel (TC 1.A.11.2) family.</text>
</comment>
<keyword evidence="4 9" id="KW-0812">Transmembrane</keyword>
<dbReference type="InterPro" id="IPR018047">
    <property type="entry name" value="Ammonium_transpt_CS"/>
</dbReference>
<evidence type="ECO:0000256" key="1">
    <source>
        <dbReference type="ARBA" id="ARBA00004141"/>
    </source>
</evidence>
<keyword evidence="5 9" id="KW-1133">Transmembrane helix</keyword>
<evidence type="ECO:0000256" key="8">
    <source>
        <dbReference type="ARBA" id="ARBA00050025"/>
    </source>
</evidence>
<name>A0ABR7HLB6_9FIRM</name>
<dbReference type="PANTHER" id="PTHR43029:SF10">
    <property type="entry name" value="AMMONIUM TRANSPORTER MEP2"/>
    <property type="match status" value="1"/>
</dbReference>
<comment type="subcellular location">
    <subcellularLocation>
        <location evidence="9">Cell membrane</location>
        <topology evidence="9">Multi-pass membrane protein</topology>
    </subcellularLocation>
    <subcellularLocation>
        <location evidence="1">Membrane</location>
        <topology evidence="1">Multi-pass membrane protein</topology>
    </subcellularLocation>
</comment>
<feature type="transmembrane region" description="Helical" evidence="9">
    <location>
        <begin position="313"/>
        <end position="335"/>
    </location>
</feature>
<reference evidence="11 12" key="1">
    <citation type="submission" date="2020-08" db="EMBL/GenBank/DDBJ databases">
        <title>Genome public.</title>
        <authorList>
            <person name="Liu C."/>
            <person name="Sun Q."/>
        </authorList>
    </citation>
    <scope>NUCLEOTIDE SEQUENCE [LARGE SCALE GENOMIC DNA]</scope>
    <source>
        <strain evidence="11 12">NSJ-71</strain>
    </source>
</reference>
<dbReference type="InterPro" id="IPR029020">
    <property type="entry name" value="Ammonium/urea_transptr"/>
</dbReference>
<dbReference type="InterPro" id="IPR024041">
    <property type="entry name" value="NH4_transpt_AmtB-like_dom"/>
</dbReference>
<dbReference type="InterPro" id="IPR001905">
    <property type="entry name" value="Ammonium_transpt"/>
</dbReference>
<feature type="transmembrane region" description="Helical" evidence="9">
    <location>
        <begin position="283"/>
        <end position="301"/>
    </location>
</feature>
<evidence type="ECO:0000256" key="6">
    <source>
        <dbReference type="ARBA" id="ARBA00023136"/>
    </source>
</evidence>
<feature type="transmembrane region" description="Helical" evidence="9">
    <location>
        <begin position="197"/>
        <end position="217"/>
    </location>
</feature>
<evidence type="ECO:0000256" key="5">
    <source>
        <dbReference type="ARBA" id="ARBA00022989"/>
    </source>
</evidence>
<feature type="transmembrane region" description="Helical" evidence="9">
    <location>
        <begin position="93"/>
        <end position="115"/>
    </location>
</feature>
<feature type="transmembrane region" description="Helical" evidence="9">
    <location>
        <begin position="6"/>
        <end position="27"/>
    </location>
</feature>
<keyword evidence="12" id="KW-1185">Reference proteome</keyword>
<evidence type="ECO:0000256" key="9">
    <source>
        <dbReference type="RuleBase" id="RU362002"/>
    </source>
</evidence>
<keyword evidence="3 9" id="KW-0813">Transport</keyword>
<dbReference type="PANTHER" id="PTHR43029">
    <property type="entry name" value="AMMONIUM TRANSPORTER MEP2"/>
    <property type="match status" value="1"/>
</dbReference>
<feature type="transmembrane region" description="Helical" evidence="9">
    <location>
        <begin position="229"/>
        <end position="248"/>
    </location>
</feature>
<gene>
    <name evidence="11" type="ORF">H8R91_07275</name>
</gene>
<protein>
    <recommendedName>
        <fullName evidence="8 9">Ammonium transporter</fullName>
    </recommendedName>
</protein>
<dbReference type="Gene3D" id="1.10.3430.10">
    <property type="entry name" value="Ammonium transporter AmtB like domains"/>
    <property type="match status" value="1"/>
</dbReference>
<dbReference type="NCBIfam" id="TIGR00836">
    <property type="entry name" value="amt"/>
    <property type="match status" value="1"/>
</dbReference>
<sequence length="416" mass="43746">MDAGNIAFMLICSALVFLMTPGLAMFYGGLVRKKNVVNTMMTSIFIIGTGIVMWVLFGYSLSFAPSSNGIIGDLSWIGLEGVSLTEGYKDGAAIPNMVFCGFQMMFAIITPALITGAVAGRMKFKSLFVFIILWSLIVYYPLAHMVWADGGLLGLDGIGALDFAGGDVVHISSGVSALVLCIILGKRHDYEHANYRIHNIPTVVLGASLLMFGWFGFNAGSALEANGLSAHAFMTTAVSAAAAILSWMLCDVFKNKKPTLIGASTGMVAGLVGITPGAGFVPIWAAVIIGLTTSPVCYLMISFGKKKFGFDDALDAFSCHGTGGIWGGLLTGVFSSTAINADAGNGLIYGEFAQFGAQALGIVITLVIAVAGTLICYGLTRILTGKIRVSKRDEMLGLDITQHGESAYPSFNGLDN</sequence>
<organism evidence="11 12">
    <name type="scientific">Ruminococcus intestinalis</name>
    <dbReference type="NCBI Taxonomy" id="2763066"/>
    <lineage>
        <taxon>Bacteria</taxon>
        <taxon>Bacillati</taxon>
        <taxon>Bacillota</taxon>
        <taxon>Clostridia</taxon>
        <taxon>Eubacteriales</taxon>
        <taxon>Oscillospiraceae</taxon>
        <taxon>Ruminococcus</taxon>
    </lineage>
</organism>
<evidence type="ECO:0000313" key="12">
    <source>
        <dbReference type="Proteomes" id="UP000636755"/>
    </source>
</evidence>